<keyword evidence="3" id="KW-1185">Reference proteome</keyword>
<dbReference type="NCBIfam" id="NF040603">
    <property type="entry name" value="choice_anch_P"/>
    <property type="match status" value="1"/>
</dbReference>
<evidence type="ECO:0000313" key="2">
    <source>
        <dbReference type="EMBL" id="MCM2576825.1"/>
    </source>
</evidence>
<dbReference type="InterPro" id="IPR013783">
    <property type="entry name" value="Ig-like_fold"/>
</dbReference>
<evidence type="ECO:0000256" key="1">
    <source>
        <dbReference type="SAM" id="SignalP"/>
    </source>
</evidence>
<keyword evidence="1" id="KW-0732">Signal</keyword>
<dbReference type="EMBL" id="JAMQGM010000013">
    <property type="protein sequence ID" value="MCM2576825.1"/>
    <property type="molecule type" value="Genomic_DNA"/>
</dbReference>
<comment type="caution">
    <text evidence="2">The sequence shown here is derived from an EMBL/GenBank/DDBJ whole genome shotgun (WGS) entry which is preliminary data.</text>
</comment>
<gene>
    <name evidence="2" type="ORF">M1E25_05550</name>
</gene>
<dbReference type="Proteomes" id="UP001167160">
    <property type="component" value="Unassembled WGS sequence"/>
</dbReference>
<accession>A0ABT0X3E0</accession>
<reference evidence="2" key="1">
    <citation type="journal article" date="2023" name="Int. J. Syst. Evol. Microbiol.">
        <title>Streptomyces meridianus sp. nov. isolated from brackish water of the Tagus estuary in Alcochete, Portugal.</title>
        <authorList>
            <person name="Santos J.D.N."/>
            <person name="Klimek D."/>
            <person name="Calusinska M."/>
            <person name="Lobo Da Cunha A."/>
            <person name="Catita J."/>
            <person name="Goncalves H."/>
            <person name="Gonzalez I."/>
            <person name="Reyes F."/>
            <person name="Lage O.M."/>
        </authorList>
    </citation>
    <scope>NUCLEOTIDE SEQUENCE</scope>
    <source>
        <strain evidence="2">MTZ3.1</strain>
    </source>
</reference>
<dbReference type="InterPro" id="IPR008964">
    <property type="entry name" value="Invasin/intimin_cell_adhesion"/>
</dbReference>
<organism evidence="2 3">
    <name type="scientific">Streptomyces meridianus</name>
    <dbReference type="NCBI Taxonomy" id="2938945"/>
    <lineage>
        <taxon>Bacteria</taxon>
        <taxon>Bacillati</taxon>
        <taxon>Actinomycetota</taxon>
        <taxon>Actinomycetes</taxon>
        <taxon>Kitasatosporales</taxon>
        <taxon>Streptomycetaceae</taxon>
        <taxon>Streptomyces</taxon>
    </lineage>
</organism>
<dbReference type="SUPFAM" id="SSF49373">
    <property type="entry name" value="Invasin/intimin cell-adhesion fragments"/>
    <property type="match status" value="2"/>
</dbReference>
<evidence type="ECO:0008006" key="4">
    <source>
        <dbReference type="Google" id="ProtNLM"/>
    </source>
</evidence>
<evidence type="ECO:0000313" key="3">
    <source>
        <dbReference type="Proteomes" id="UP001167160"/>
    </source>
</evidence>
<dbReference type="Gene3D" id="2.60.40.10">
    <property type="entry name" value="Immunoglobulins"/>
    <property type="match status" value="2"/>
</dbReference>
<sequence>MTQQHGRVRSRRGTGSVVLGLIVGLIAAMLAPTAAYADPGDPNPNIINWNVFDDFTGPAGNDIPLRYGQHDHPDQDGFGKYHIEDGHGMVPDHEDIQETVGTSGYCVPAPDDRVICTNTEFSLVVVYATHVDARSGDGRPFGIITAYYFLPCFQAAKCPSPEPPAKVKTTLAYTGPGAVVNGSSARLSARLTNEFGTPVQGRSVRFTLGSGDAAQQCTGTTAGSGTATCTVTEVDQPPGTGRIALTASFAGDSDYHPSRDAAELGITTPTKLAYTGDRHIANGTSARLAARLSDHRDTAVPGRTVEFTLGSGDTAQRCTGTTSGSGTATCTVDSVDQPLNADATVPLTASFAGDASFLASETSAELRLQYATGRAYGLSADAKLGPLPLLDIEPQPDTGRIRTARGSTTSTPCAARFASPLLTVEKLCPRVVTTLAPGTVTATATVAHARIGLPGLPLIEISGLTSTTGSSCTKATGSTTLDLEIAGEPVAVPTAPNSEVPLAGGARLIVNEQKPVSGADAGKSVNGVRLVLAGGAGDLVLGSAESAVHHCGG</sequence>
<name>A0ABT0X3E0_9ACTN</name>
<feature type="signal peptide" evidence="1">
    <location>
        <begin position="1"/>
        <end position="37"/>
    </location>
</feature>
<feature type="chain" id="PRO_5045366493" description="Big-1 domain-containing protein" evidence="1">
    <location>
        <begin position="38"/>
        <end position="553"/>
    </location>
</feature>
<proteinExistence type="predicted"/>
<protein>
    <recommendedName>
        <fullName evidence="4">Big-1 domain-containing protein</fullName>
    </recommendedName>
</protein>